<accession>A0A1G2BTD2</accession>
<comment type="caution">
    <text evidence="9">The sequence shown here is derived from an EMBL/GenBank/DDBJ whole genome shotgun (WGS) entry which is preliminary data.</text>
</comment>
<dbReference type="Gene3D" id="3.90.1640.30">
    <property type="match status" value="1"/>
</dbReference>
<reference evidence="9 10" key="1">
    <citation type="journal article" date="2016" name="Nat. Commun.">
        <title>Thousands of microbial genomes shed light on interconnected biogeochemical processes in an aquifer system.</title>
        <authorList>
            <person name="Anantharaman K."/>
            <person name="Brown C.T."/>
            <person name="Hug L.A."/>
            <person name="Sharon I."/>
            <person name="Castelle C.J."/>
            <person name="Probst A.J."/>
            <person name="Thomas B.C."/>
            <person name="Singh A."/>
            <person name="Wilkins M.J."/>
            <person name="Karaoz U."/>
            <person name="Brodie E.L."/>
            <person name="Williams K.H."/>
            <person name="Hubbard S.S."/>
            <person name="Banfield J.F."/>
        </authorList>
    </citation>
    <scope>NUCLEOTIDE SEQUENCE [LARGE SCALE GENOMIC DNA]</scope>
</reference>
<dbReference type="InterPro" id="IPR041122">
    <property type="entry name" value="RecJ_OB"/>
</dbReference>
<dbReference type="EMBL" id="MHKO01000025">
    <property type="protein sequence ID" value="OGY92278.1"/>
    <property type="molecule type" value="Genomic_DNA"/>
</dbReference>
<dbReference type="SUPFAM" id="SSF64182">
    <property type="entry name" value="DHH phosphoesterases"/>
    <property type="match status" value="1"/>
</dbReference>
<dbReference type="NCBIfam" id="TIGR00644">
    <property type="entry name" value="recJ"/>
    <property type="match status" value="1"/>
</dbReference>
<feature type="domain" description="RecJ OB" evidence="8">
    <location>
        <begin position="454"/>
        <end position="561"/>
    </location>
</feature>
<dbReference type="InterPro" id="IPR004610">
    <property type="entry name" value="RecJ"/>
</dbReference>
<dbReference type="Pfam" id="PF01368">
    <property type="entry name" value="DHH"/>
    <property type="match status" value="1"/>
</dbReference>
<feature type="domain" description="DDH" evidence="6">
    <location>
        <begin position="76"/>
        <end position="228"/>
    </location>
</feature>
<dbReference type="InterPro" id="IPR003156">
    <property type="entry name" value="DHHA1_dom"/>
</dbReference>
<evidence type="ECO:0000256" key="3">
    <source>
        <dbReference type="ARBA" id="ARBA00022722"/>
    </source>
</evidence>
<dbReference type="GO" id="GO:0003676">
    <property type="term" value="F:nucleic acid binding"/>
    <property type="evidence" value="ECO:0007669"/>
    <property type="project" value="InterPro"/>
</dbReference>
<dbReference type="PANTHER" id="PTHR30255">
    <property type="entry name" value="SINGLE-STRANDED-DNA-SPECIFIC EXONUCLEASE RECJ"/>
    <property type="match status" value="1"/>
</dbReference>
<evidence type="ECO:0000256" key="5">
    <source>
        <dbReference type="ARBA" id="ARBA00022839"/>
    </source>
</evidence>
<sequence length="565" mass="62408">MLNWKIAPTIDEDKASKFPDIHRVILQLLFNRGLASQEEIDHFLNPQYEDLHDPFIFRDMEKLVSRIRQAVNSGDSIFIYGDYDADGVCSSALLAETLRTVGVKKVDVYIPHREREGYGLNNPAIDYIASQGAKLIITVDCGSSNVAEVEYAQLKGLDVIICDHHEEPPQIPKGAIAFLNPHLTSEPYPFKQLAAVGVTFKVGQALWKAFDLPAGKEKWLLDLAAIATITDMMPLLGENRVLARFGLVVLNKTKRLGLQELIKAMAGAPGELGVYDVGFKIGPRLNAAGRIDHANTSYELLASTDPVEAAELAKILNATNTERQAETERILEEALEQVGEQAQHCLVLVAVGRDWPVGVVGLVSGKITEKYHRPSLVLTRTEKGLVGSGRSIESFNITSAMVSASEYLSHFGGHAAACGFTLKDEESLEPFRKAMNEEAAKVIADEDLIKALHLDLELSFKDITWDLVEQIEGLAPFGIGNPRPRFASFSVGVREAYTIGNDGKHLRLVLEQQRVMFEAVSFGTGEEWGAKLRPGDLIDIAYEVEVNEWKGNKKIQLKIQDIKKK</sequence>
<gene>
    <name evidence="9" type="ORF">A3H70_03495</name>
</gene>
<evidence type="ECO:0000256" key="2">
    <source>
        <dbReference type="ARBA" id="ARBA00019841"/>
    </source>
</evidence>
<dbReference type="Gene3D" id="2.40.50.460">
    <property type="match status" value="1"/>
</dbReference>
<proteinExistence type="inferred from homology"/>
<protein>
    <recommendedName>
        <fullName evidence="2">Single-stranded-DNA-specific exonuclease RecJ</fullName>
    </recommendedName>
</protein>
<dbReference type="Pfam" id="PF02272">
    <property type="entry name" value="DHHA1"/>
    <property type="match status" value="1"/>
</dbReference>
<feature type="domain" description="DHHA1" evidence="7">
    <location>
        <begin position="347"/>
        <end position="440"/>
    </location>
</feature>
<dbReference type="Proteomes" id="UP000178109">
    <property type="component" value="Unassembled WGS sequence"/>
</dbReference>
<evidence type="ECO:0000259" key="8">
    <source>
        <dbReference type="Pfam" id="PF17768"/>
    </source>
</evidence>
<dbReference type="Pfam" id="PF17768">
    <property type="entry name" value="RecJ_OB"/>
    <property type="match status" value="1"/>
</dbReference>
<name>A0A1G2BTD2_9BACT</name>
<organism evidence="9 10">
    <name type="scientific">Candidatus Komeilibacteria bacterium RIFCSPLOWO2_02_FULL_48_11</name>
    <dbReference type="NCBI Taxonomy" id="1798553"/>
    <lineage>
        <taxon>Bacteria</taxon>
        <taxon>Candidatus Komeiliibacteriota</taxon>
    </lineage>
</organism>
<evidence type="ECO:0000256" key="1">
    <source>
        <dbReference type="ARBA" id="ARBA00005915"/>
    </source>
</evidence>
<evidence type="ECO:0000313" key="10">
    <source>
        <dbReference type="Proteomes" id="UP000178109"/>
    </source>
</evidence>
<dbReference type="STRING" id="1798553.A3H70_03495"/>
<evidence type="ECO:0000256" key="4">
    <source>
        <dbReference type="ARBA" id="ARBA00022801"/>
    </source>
</evidence>
<evidence type="ECO:0000259" key="6">
    <source>
        <dbReference type="Pfam" id="PF01368"/>
    </source>
</evidence>
<dbReference type="GO" id="GO:0008409">
    <property type="term" value="F:5'-3' exonuclease activity"/>
    <property type="evidence" value="ECO:0007669"/>
    <property type="project" value="InterPro"/>
</dbReference>
<keyword evidence="3" id="KW-0540">Nuclease</keyword>
<dbReference type="InterPro" id="IPR038763">
    <property type="entry name" value="DHH_sf"/>
</dbReference>
<evidence type="ECO:0000313" key="9">
    <source>
        <dbReference type="EMBL" id="OGY92278.1"/>
    </source>
</evidence>
<comment type="similarity">
    <text evidence="1">Belongs to the RecJ family.</text>
</comment>
<dbReference type="AlphaFoldDB" id="A0A1G2BTD2"/>
<dbReference type="GO" id="GO:0006281">
    <property type="term" value="P:DNA repair"/>
    <property type="evidence" value="ECO:0007669"/>
    <property type="project" value="InterPro"/>
</dbReference>
<dbReference type="InterPro" id="IPR051673">
    <property type="entry name" value="SSDNA_exonuclease_RecJ"/>
</dbReference>
<dbReference type="InterPro" id="IPR001667">
    <property type="entry name" value="DDH_dom"/>
</dbReference>
<dbReference type="PANTHER" id="PTHR30255:SF2">
    <property type="entry name" value="SINGLE-STRANDED-DNA-SPECIFIC EXONUCLEASE RECJ"/>
    <property type="match status" value="1"/>
</dbReference>
<evidence type="ECO:0000259" key="7">
    <source>
        <dbReference type="Pfam" id="PF02272"/>
    </source>
</evidence>
<keyword evidence="5 9" id="KW-0269">Exonuclease</keyword>
<keyword evidence="4" id="KW-0378">Hydrolase</keyword>
<dbReference type="GO" id="GO:0006310">
    <property type="term" value="P:DNA recombination"/>
    <property type="evidence" value="ECO:0007669"/>
    <property type="project" value="InterPro"/>
</dbReference>